<organism evidence="2 3">
    <name type="scientific">Rhizobium leguminosarum</name>
    <dbReference type="NCBI Taxonomy" id="384"/>
    <lineage>
        <taxon>Bacteria</taxon>
        <taxon>Pseudomonadati</taxon>
        <taxon>Pseudomonadota</taxon>
        <taxon>Alphaproteobacteria</taxon>
        <taxon>Hyphomicrobiales</taxon>
        <taxon>Rhizobiaceae</taxon>
        <taxon>Rhizobium/Agrobacterium group</taxon>
        <taxon>Rhizobium</taxon>
    </lineage>
</organism>
<protein>
    <recommendedName>
        <fullName evidence="4">Transporter</fullName>
    </recommendedName>
</protein>
<dbReference type="RefSeq" id="WP_245457496.1">
    <property type="nucleotide sequence ID" value="NZ_CP025012.1"/>
</dbReference>
<dbReference type="Proteomes" id="UP000238523">
    <property type="component" value="Chromosome"/>
</dbReference>
<accession>A0A2K9Z717</accession>
<reference evidence="2 3" key="1">
    <citation type="submission" date="2017-11" db="EMBL/GenBank/DDBJ databases">
        <title>Complete genome of Rhizobium leguminosarum Norway, an ineffective micro-symbiont.</title>
        <authorList>
            <person name="Hoffrichter A."/>
            <person name="Liang J."/>
            <person name="Brachmann A."/>
            <person name="Marin M."/>
        </authorList>
    </citation>
    <scope>NUCLEOTIDE SEQUENCE [LARGE SCALE GENOMIC DNA]</scope>
    <source>
        <strain evidence="2 3">Norway</strain>
    </source>
</reference>
<evidence type="ECO:0008006" key="4">
    <source>
        <dbReference type="Google" id="ProtNLM"/>
    </source>
</evidence>
<dbReference type="EMBL" id="CP025012">
    <property type="protein sequence ID" value="AUW44032.1"/>
    <property type="molecule type" value="Genomic_DNA"/>
</dbReference>
<evidence type="ECO:0000313" key="2">
    <source>
        <dbReference type="EMBL" id="AUW44032.1"/>
    </source>
</evidence>
<evidence type="ECO:0000256" key="1">
    <source>
        <dbReference type="SAM" id="SignalP"/>
    </source>
</evidence>
<dbReference type="AlphaFoldDB" id="A0A2K9Z717"/>
<evidence type="ECO:0000313" key="3">
    <source>
        <dbReference type="Proteomes" id="UP000238523"/>
    </source>
</evidence>
<name>A0A2K9Z717_RHILE</name>
<feature type="chain" id="PRO_5014934153" description="Transporter" evidence="1">
    <location>
        <begin position="24"/>
        <end position="104"/>
    </location>
</feature>
<feature type="signal peptide" evidence="1">
    <location>
        <begin position="1"/>
        <end position="23"/>
    </location>
</feature>
<proteinExistence type="predicted"/>
<keyword evidence="1" id="KW-0732">Signal</keyword>
<sequence length="104" mass="10925">MHKSLAAIALSLTITAAAGPAFAIGPASLARDLMYTSAIGHSPEVPLTTRAGFVRPGVPLVLRSPAEIEGEGNQLKIYSQRLTVVVDYMFSKAVAAVDAVTFLR</sequence>
<gene>
    <name evidence="2" type="ORF">CUJ84_Chr003701</name>
</gene>